<proteinExistence type="predicted"/>
<sequence length="244" mass="26802">MNILIYTDNVSTNHILYYALGRLRGKKNIYFVNANEILEGALSSDIDLFVMPGGASRYKAAKLNGAANRLVKKYVAEGGRYLGICAGAYMACETTYWAKGQPFEIATQNELCFFPGIAQGPIEAFGLGDNFNSTEARLVALELNGKQVISLYLGGCVFQPNAETGYKILATFAELAEKPPAIVSGEYGQGAWLLSSTHPEYDQEALELMKFDVVGNDYQDFSRLQPDSSLNLELLDYLLVKLFG</sequence>
<dbReference type="InterPro" id="IPR015834">
    <property type="entry name" value="UCP016642"/>
</dbReference>
<dbReference type="Pfam" id="PF09825">
    <property type="entry name" value="BPL_N"/>
    <property type="match status" value="1"/>
</dbReference>
<accession>A0A1Q9GJA4</accession>
<evidence type="ECO:0000313" key="3">
    <source>
        <dbReference type="Proteomes" id="UP000186905"/>
    </source>
</evidence>
<dbReference type="InterPro" id="IPR019197">
    <property type="entry name" value="Biotin-prot_ligase_N"/>
</dbReference>
<dbReference type="EMBL" id="MJIL01000083">
    <property type="protein sequence ID" value="OLQ74539.1"/>
    <property type="molecule type" value="Genomic_DNA"/>
</dbReference>
<keyword evidence="3" id="KW-1185">Reference proteome</keyword>
<gene>
    <name evidence="2" type="ORF">BIT28_13690</name>
</gene>
<dbReference type="CDD" id="cd03144">
    <property type="entry name" value="GATase1_ScBLP_like"/>
    <property type="match status" value="1"/>
</dbReference>
<name>A0A1Q9GJA4_9GAMM</name>
<feature type="domain" description="Biotin-protein ligase N-terminal" evidence="1">
    <location>
        <begin position="1"/>
        <end position="242"/>
    </location>
</feature>
<organism evidence="2 3">
    <name type="scientific">Photobacterium proteolyticum</name>
    <dbReference type="NCBI Taxonomy" id="1903952"/>
    <lineage>
        <taxon>Bacteria</taxon>
        <taxon>Pseudomonadati</taxon>
        <taxon>Pseudomonadota</taxon>
        <taxon>Gammaproteobacteria</taxon>
        <taxon>Vibrionales</taxon>
        <taxon>Vibrionaceae</taxon>
        <taxon>Photobacterium</taxon>
    </lineage>
</organism>
<dbReference type="STRING" id="1903952.BIT28_13690"/>
<dbReference type="SUPFAM" id="SSF52317">
    <property type="entry name" value="Class I glutamine amidotransferase-like"/>
    <property type="match status" value="1"/>
</dbReference>
<evidence type="ECO:0000259" key="1">
    <source>
        <dbReference type="Pfam" id="PF09825"/>
    </source>
</evidence>
<protein>
    <submittedName>
        <fullName evidence="2">Biotin--protein ligase</fullName>
    </submittedName>
</protein>
<dbReference type="PIRSF" id="PIRSF016642">
    <property type="entry name" value="UCP016642"/>
    <property type="match status" value="1"/>
</dbReference>
<keyword evidence="2" id="KW-0436">Ligase</keyword>
<reference evidence="2 3" key="1">
    <citation type="submission" date="2016-09" db="EMBL/GenBank/DDBJ databases">
        <title>Photobacterium proteolyticum sp. nov. a protease producing bacterium isolated from ocean sediments of Laizhou Bay.</title>
        <authorList>
            <person name="Li Y."/>
        </authorList>
    </citation>
    <scope>NUCLEOTIDE SEQUENCE [LARGE SCALE GENOMIC DNA]</scope>
    <source>
        <strain evidence="2 3">13-12</strain>
    </source>
</reference>
<dbReference type="OrthoDB" id="20888at2"/>
<dbReference type="RefSeq" id="WP_075765637.1">
    <property type="nucleotide sequence ID" value="NZ_MJIL01000083.1"/>
</dbReference>
<comment type="caution">
    <text evidence="2">The sequence shown here is derived from an EMBL/GenBank/DDBJ whole genome shotgun (WGS) entry which is preliminary data.</text>
</comment>
<dbReference type="Gene3D" id="3.40.50.880">
    <property type="match status" value="1"/>
</dbReference>
<dbReference type="Proteomes" id="UP000186905">
    <property type="component" value="Unassembled WGS sequence"/>
</dbReference>
<dbReference type="AlphaFoldDB" id="A0A1Q9GJA4"/>
<evidence type="ECO:0000313" key="2">
    <source>
        <dbReference type="EMBL" id="OLQ74539.1"/>
    </source>
</evidence>
<dbReference type="InterPro" id="IPR029062">
    <property type="entry name" value="Class_I_gatase-like"/>
</dbReference>
<dbReference type="GO" id="GO:0016874">
    <property type="term" value="F:ligase activity"/>
    <property type="evidence" value="ECO:0007669"/>
    <property type="project" value="UniProtKB-KW"/>
</dbReference>